<gene>
    <name evidence="2" type="ORF">KAK06_19920</name>
</gene>
<dbReference type="InterPro" id="IPR010281">
    <property type="entry name" value="DUF885"/>
</dbReference>
<feature type="chain" id="PRO_5037758247" evidence="1">
    <location>
        <begin position="40"/>
        <end position="612"/>
    </location>
</feature>
<keyword evidence="3" id="KW-1185">Reference proteome</keyword>
<evidence type="ECO:0000313" key="3">
    <source>
        <dbReference type="Proteomes" id="UP000678374"/>
    </source>
</evidence>
<comment type="caution">
    <text evidence="2">The sequence shown here is derived from an EMBL/GenBank/DDBJ whole genome shotgun (WGS) entry which is preliminary data.</text>
</comment>
<proteinExistence type="predicted"/>
<dbReference type="PANTHER" id="PTHR33361">
    <property type="entry name" value="GLR0591 PROTEIN"/>
    <property type="match status" value="1"/>
</dbReference>
<feature type="signal peptide" evidence="1">
    <location>
        <begin position="1"/>
        <end position="39"/>
    </location>
</feature>
<organism evidence="2 3">
    <name type="scientific">Ideonella aquatica</name>
    <dbReference type="NCBI Taxonomy" id="2824119"/>
    <lineage>
        <taxon>Bacteria</taxon>
        <taxon>Pseudomonadati</taxon>
        <taxon>Pseudomonadota</taxon>
        <taxon>Betaproteobacteria</taxon>
        <taxon>Burkholderiales</taxon>
        <taxon>Sphaerotilaceae</taxon>
        <taxon>Ideonella</taxon>
    </lineage>
</organism>
<evidence type="ECO:0000313" key="2">
    <source>
        <dbReference type="EMBL" id="MBQ0961235.1"/>
    </source>
</evidence>
<accession>A0A940YJJ7</accession>
<dbReference type="EMBL" id="JAGQDE010000024">
    <property type="protein sequence ID" value="MBQ0961235.1"/>
    <property type="molecule type" value="Genomic_DNA"/>
</dbReference>
<evidence type="ECO:0000256" key="1">
    <source>
        <dbReference type="SAM" id="SignalP"/>
    </source>
</evidence>
<reference evidence="2" key="1">
    <citation type="submission" date="2021-04" db="EMBL/GenBank/DDBJ databases">
        <title>The genome sequence of Ideonella sp. 4Y11.</title>
        <authorList>
            <person name="Liu Y."/>
        </authorList>
    </citation>
    <scope>NUCLEOTIDE SEQUENCE</scope>
    <source>
        <strain evidence="2">4Y11</strain>
    </source>
</reference>
<sequence length="612" mass="69060">MLTVTMSPVLTPWRRRAHAPLVTTALAAGLLLAPVPGVAATAAAHQAASTPRDFASTSHAFIEALWRIDPDGAIYAGRYEGSGRLPVPDAAARAARLAFVTQWQQRLDAVSAQSLGVHQRTDLVQLRNKLDQDRFELEVLRQYSWDPSSYSVAGPIDLMLQTRFAPEPRRLRLLLQRIQGIPAYYQAAQQAIERPTREHTQLAIEQAPGNLSVLDELGRAARASKALGAAEHRQFEARLADAKAAVAGYVEFLRAQLRRMDAEPGYARPFRLGADLYEPKFRLEIQSERSAAQTYEAALQAREQLLAQMTELARSLWPQWMGAASPPTDRLPLIGQVIERLSHRHVARAEFYPEIRRQIATLQAWVRQKDLISQDPRKPLVVRETPVYQRGVAGAGIDAPGPYRPQDRTYYNVTPLDDLSDEQAESTLREYNHWILQILNIHEAVPGHYTQLVHANRSRSLVKTLFGNGAMVEGWAVFSERMMLENGWGDQAPEMWLMWCKWNLRSVTNAILDYSVHVQGMTEAEGVDLLTRQAFQTRQEAREKWRRVTLTSVQLTSYFSGYNDIMALRAARQAQLGERFRVKDFNEQFLSYGNAPVSAIRALMLDTQPQPK</sequence>
<protein>
    <submittedName>
        <fullName evidence="2">DUF885 domain-containing protein</fullName>
    </submittedName>
</protein>
<keyword evidence="1" id="KW-0732">Signal</keyword>
<dbReference type="Proteomes" id="UP000678374">
    <property type="component" value="Unassembled WGS sequence"/>
</dbReference>
<name>A0A940YJJ7_9BURK</name>
<dbReference type="Pfam" id="PF05960">
    <property type="entry name" value="DUF885"/>
    <property type="match status" value="1"/>
</dbReference>
<dbReference type="PANTHER" id="PTHR33361:SF15">
    <property type="entry name" value="DUF885 FAMILY LIPOPROTEIN"/>
    <property type="match status" value="1"/>
</dbReference>
<dbReference type="AlphaFoldDB" id="A0A940YJJ7"/>